<keyword evidence="4" id="KW-1185">Reference proteome</keyword>
<proteinExistence type="predicted"/>
<evidence type="ECO:0000313" key="4">
    <source>
        <dbReference type="Proteomes" id="UP000015559"/>
    </source>
</evidence>
<name>S6ACN2_SULDS</name>
<dbReference type="InterPro" id="IPR001296">
    <property type="entry name" value="Glyco_trans_1"/>
</dbReference>
<dbReference type="STRING" id="1163617.SCD_n01902"/>
<gene>
    <name evidence="3" type="ORF">SCD_n01902</name>
</gene>
<dbReference type="Proteomes" id="UP000015559">
    <property type="component" value="Chromosome"/>
</dbReference>
<dbReference type="eggNOG" id="COG0438">
    <property type="taxonomic scope" value="Bacteria"/>
</dbReference>
<dbReference type="Gene3D" id="3.40.50.2000">
    <property type="entry name" value="Glycogen Phosphorylase B"/>
    <property type="match status" value="2"/>
</dbReference>
<organism evidence="3 4">
    <name type="scientific">Sulfuricella denitrificans (strain DSM 22764 / NBRC 105220 / skB26)</name>
    <dbReference type="NCBI Taxonomy" id="1163617"/>
    <lineage>
        <taxon>Bacteria</taxon>
        <taxon>Pseudomonadati</taxon>
        <taxon>Pseudomonadota</taxon>
        <taxon>Betaproteobacteria</taxon>
        <taxon>Nitrosomonadales</taxon>
        <taxon>Sulfuricellaceae</taxon>
        <taxon>Sulfuricella</taxon>
    </lineage>
</organism>
<dbReference type="Pfam" id="PF13439">
    <property type="entry name" value="Glyco_transf_4"/>
    <property type="match status" value="1"/>
</dbReference>
<dbReference type="SUPFAM" id="SSF53756">
    <property type="entry name" value="UDP-Glycosyltransferase/glycogen phosphorylase"/>
    <property type="match status" value="1"/>
</dbReference>
<sequence>MKILMISDVYFPRVNGVSTSIATFRRELVAQGHEVHLIAPDYGRITEDEHNIHRIPSRNLILDPEDRMMKAGHVMAMKEWLHQSDFDIVHIQTPFVAHYLGVRLARELGVPRIESYHTFFEEYLYFYVPFLPKQFMRFMARRLSSHQCNNLDGMVVPSSAMLKALRNYGIETHAEVIPTGLDPESFEPGDGAAFRRRHGITAQRPVMLYVGRVAFEKNIGFLIKVLVRVRLDIPDVLLVVAGEGPALSSLKQDVDKLSLSSNVLFVGYLDRRRELPGCYRSADVFVFSSHTETQGLVLLEAMAQGVPLVSLARMGAKDVLKPGQGVLIADDDIEDFSAKAVRLLRDKEYAAGLGKIGREYAATWSAAVLAQRLAGFYRAVIERHAEIPAASLDPQRS</sequence>
<evidence type="ECO:0000259" key="2">
    <source>
        <dbReference type="Pfam" id="PF13439"/>
    </source>
</evidence>
<dbReference type="InterPro" id="IPR028098">
    <property type="entry name" value="Glyco_trans_4-like_N"/>
</dbReference>
<dbReference type="HOGENOM" id="CLU_009583_2_0_4"/>
<accession>S6ACN2</accession>
<dbReference type="Pfam" id="PF00534">
    <property type="entry name" value="Glycos_transf_1"/>
    <property type="match status" value="1"/>
</dbReference>
<dbReference type="GO" id="GO:0016757">
    <property type="term" value="F:glycosyltransferase activity"/>
    <property type="evidence" value="ECO:0007669"/>
    <property type="project" value="InterPro"/>
</dbReference>
<feature type="domain" description="Glycosyltransferase subfamily 4-like N-terminal" evidence="2">
    <location>
        <begin position="14"/>
        <end position="184"/>
    </location>
</feature>
<dbReference type="KEGG" id="sdr:SCD_n01902"/>
<evidence type="ECO:0000313" key="3">
    <source>
        <dbReference type="EMBL" id="BAN35713.1"/>
    </source>
</evidence>
<dbReference type="PANTHER" id="PTHR45947">
    <property type="entry name" value="SULFOQUINOVOSYL TRANSFERASE SQD2"/>
    <property type="match status" value="1"/>
</dbReference>
<dbReference type="AlphaFoldDB" id="S6ACN2"/>
<dbReference type="PANTHER" id="PTHR45947:SF3">
    <property type="entry name" value="SULFOQUINOVOSYL TRANSFERASE SQD2"/>
    <property type="match status" value="1"/>
</dbReference>
<reference evidence="3 4" key="1">
    <citation type="journal article" date="2012" name="Appl. Environ. Microbiol.">
        <title>Draft genome sequence of a psychrotolerant sulfur-oxidizing bacterium, Sulfuricella denitrificans skB26, and proteomic insights into cold adaptation.</title>
        <authorList>
            <person name="Watanabe T."/>
            <person name="Kojima H."/>
            <person name="Fukui M."/>
        </authorList>
    </citation>
    <scope>NUCLEOTIDE SEQUENCE [LARGE SCALE GENOMIC DNA]</scope>
    <source>
        <strain evidence="4">skB26</strain>
    </source>
</reference>
<dbReference type="EMBL" id="AP013066">
    <property type="protein sequence ID" value="BAN35713.1"/>
    <property type="molecule type" value="Genomic_DNA"/>
</dbReference>
<evidence type="ECO:0000259" key="1">
    <source>
        <dbReference type="Pfam" id="PF00534"/>
    </source>
</evidence>
<keyword evidence="3" id="KW-0808">Transferase</keyword>
<dbReference type="RefSeq" id="WP_009204906.1">
    <property type="nucleotide sequence ID" value="NC_022357.1"/>
</dbReference>
<feature type="domain" description="Glycosyl transferase family 1" evidence="1">
    <location>
        <begin position="194"/>
        <end position="359"/>
    </location>
</feature>
<dbReference type="InterPro" id="IPR050194">
    <property type="entry name" value="Glycosyltransferase_grp1"/>
</dbReference>
<protein>
    <submittedName>
        <fullName evidence="3">Group 1 glycosyl transferase</fullName>
    </submittedName>
</protein>